<feature type="transmembrane region" description="Helical" evidence="6">
    <location>
        <begin position="302"/>
        <end position="320"/>
    </location>
</feature>
<evidence type="ECO:0000256" key="5">
    <source>
        <dbReference type="ARBA" id="ARBA00023136"/>
    </source>
</evidence>
<dbReference type="InterPro" id="IPR000620">
    <property type="entry name" value="EamA_dom"/>
</dbReference>
<feature type="transmembrane region" description="Helical" evidence="6">
    <location>
        <begin position="99"/>
        <end position="120"/>
    </location>
</feature>
<evidence type="ECO:0000259" key="7">
    <source>
        <dbReference type="Pfam" id="PF00892"/>
    </source>
</evidence>
<feature type="transmembrane region" description="Helical" evidence="6">
    <location>
        <begin position="37"/>
        <end position="59"/>
    </location>
</feature>
<feature type="transmembrane region" description="Helical" evidence="6">
    <location>
        <begin position="276"/>
        <end position="296"/>
    </location>
</feature>
<feature type="domain" description="EamA" evidence="7">
    <location>
        <begin position="182"/>
        <end position="318"/>
    </location>
</feature>
<dbReference type="Proteomes" id="UP000004994">
    <property type="component" value="Chromosome 5"/>
</dbReference>
<gene>
    <name evidence="8" type="primary">LOC101257766</name>
</gene>
<protein>
    <recommendedName>
        <fullName evidence="6">WAT1-related protein</fullName>
    </recommendedName>
</protein>
<dbReference type="GO" id="GO:0005886">
    <property type="term" value="C:plasma membrane"/>
    <property type="evidence" value="ECO:0000318"/>
    <property type="project" value="GO_Central"/>
</dbReference>
<evidence type="ECO:0000313" key="8">
    <source>
        <dbReference type="EnsemblPlants" id="Solyc05g005830.3.1"/>
    </source>
</evidence>
<dbReference type="Pfam" id="PF00892">
    <property type="entry name" value="EamA"/>
    <property type="match status" value="1"/>
</dbReference>
<dbReference type="PANTHER" id="PTHR31218">
    <property type="entry name" value="WAT1-RELATED PROTEIN"/>
    <property type="match status" value="1"/>
</dbReference>
<evidence type="ECO:0000256" key="4">
    <source>
        <dbReference type="ARBA" id="ARBA00022989"/>
    </source>
</evidence>
<dbReference type="InterPro" id="IPR030184">
    <property type="entry name" value="WAT1-related"/>
</dbReference>
<feature type="transmembrane region" description="Helical" evidence="6">
    <location>
        <begin position="211"/>
        <end position="232"/>
    </location>
</feature>
<dbReference type="EnsemblPlants" id="Solyc05g005830.3.1">
    <property type="protein sequence ID" value="Solyc05g005830.3.1"/>
    <property type="gene ID" value="Solyc05g005830.3"/>
</dbReference>
<evidence type="ECO:0000256" key="1">
    <source>
        <dbReference type="ARBA" id="ARBA00004141"/>
    </source>
</evidence>
<evidence type="ECO:0000256" key="6">
    <source>
        <dbReference type="RuleBase" id="RU363077"/>
    </source>
</evidence>
<evidence type="ECO:0000313" key="9">
    <source>
        <dbReference type="Proteomes" id="UP000004994"/>
    </source>
</evidence>
<comment type="similarity">
    <text evidence="2 6">Belongs to the drug/metabolite transporter (DMT) superfamily. Plant drug/metabolite exporter (P-DME) (TC 2.A.7.4) family.</text>
</comment>
<accession>A0A3Q7GBR5</accession>
<proteinExistence type="inferred from homology"/>
<reference evidence="8" key="1">
    <citation type="journal article" date="2012" name="Nature">
        <title>The tomato genome sequence provides insights into fleshy fruit evolution.</title>
        <authorList>
            <consortium name="Tomato Genome Consortium"/>
        </authorList>
    </citation>
    <scope>NUCLEOTIDE SEQUENCE [LARGE SCALE GENOMIC DNA]</scope>
    <source>
        <strain evidence="8">cv. Heinz 1706</strain>
    </source>
</reference>
<keyword evidence="5 6" id="KW-0472">Membrane</keyword>
<sequence>MWSSNVVIITILVIIECIEVGLNTLNKAATTRGMSNFVFIFYANALALFFLVPSTFIYHRMRPCRKLNFSIFSRMILIAFLSCSVQILWYFGIGYSNPILASAMTDVIPAFTFLIAVIAGMEKLGLKLKSSLAKFIGTIILIIGALLMTFYIGPPIFSNQSITPLNNFHQLQISTKSNWILGGFLLATANLLLAILYIVQAWTINDYPEEFVVTTVTCGLVTIISGVVGLIAEQNLSSWRLKPDLELITVCYAAILMIVLRSLVFIWALKKKGPVFVVMIKPLGMIVAVIMGVIFLGDVLHVGNIIGGMIIALGFYSVMWGKSKEEMCVEDITKDSTRVSLLHRQSDNNA</sequence>
<dbReference type="KEGG" id="sly:101257766"/>
<dbReference type="RefSeq" id="XP_004238687.1">
    <property type="nucleotide sequence ID" value="XM_004238639.4"/>
</dbReference>
<keyword evidence="4 6" id="KW-1133">Transmembrane helix</keyword>
<organism evidence="8">
    <name type="scientific">Solanum lycopersicum</name>
    <name type="common">Tomato</name>
    <name type="synonym">Lycopersicon esculentum</name>
    <dbReference type="NCBI Taxonomy" id="4081"/>
    <lineage>
        <taxon>Eukaryota</taxon>
        <taxon>Viridiplantae</taxon>
        <taxon>Streptophyta</taxon>
        <taxon>Embryophyta</taxon>
        <taxon>Tracheophyta</taxon>
        <taxon>Spermatophyta</taxon>
        <taxon>Magnoliopsida</taxon>
        <taxon>eudicotyledons</taxon>
        <taxon>Gunneridae</taxon>
        <taxon>Pentapetalae</taxon>
        <taxon>asterids</taxon>
        <taxon>lamiids</taxon>
        <taxon>Solanales</taxon>
        <taxon>Solanaceae</taxon>
        <taxon>Solanoideae</taxon>
        <taxon>Solaneae</taxon>
        <taxon>Solanum</taxon>
        <taxon>Solanum subgen. Lycopersicon</taxon>
    </lineage>
</organism>
<reference evidence="8" key="2">
    <citation type="submission" date="2019-01" db="UniProtKB">
        <authorList>
            <consortium name="EnsemblPlants"/>
        </authorList>
    </citation>
    <scope>IDENTIFICATION</scope>
    <source>
        <strain evidence="8">cv. Heinz 1706</strain>
    </source>
</reference>
<feature type="transmembrane region" description="Helical" evidence="6">
    <location>
        <begin position="71"/>
        <end position="93"/>
    </location>
</feature>
<dbReference type="PaxDb" id="4081-Solyc05g005830.2.1"/>
<evidence type="ECO:0000256" key="3">
    <source>
        <dbReference type="ARBA" id="ARBA00022692"/>
    </source>
</evidence>
<feature type="transmembrane region" description="Helical" evidence="6">
    <location>
        <begin position="132"/>
        <end position="157"/>
    </location>
</feature>
<dbReference type="GO" id="GO:0022857">
    <property type="term" value="F:transmembrane transporter activity"/>
    <property type="evidence" value="ECO:0007669"/>
    <property type="project" value="InterPro"/>
</dbReference>
<dbReference type="InterPro" id="IPR037185">
    <property type="entry name" value="EmrE-like"/>
</dbReference>
<evidence type="ECO:0000256" key="2">
    <source>
        <dbReference type="ARBA" id="ARBA00007635"/>
    </source>
</evidence>
<dbReference type="Gramene" id="Solyc05g005830.3.1">
    <property type="protein sequence ID" value="Solyc05g005830.3.1"/>
    <property type="gene ID" value="Solyc05g005830.3"/>
</dbReference>
<dbReference type="STRING" id="4081.A0A3Q7GBR5"/>
<dbReference type="SUPFAM" id="SSF103481">
    <property type="entry name" value="Multidrug resistance efflux transporter EmrE"/>
    <property type="match status" value="1"/>
</dbReference>
<feature type="transmembrane region" description="Helical" evidence="6">
    <location>
        <begin position="177"/>
        <end position="199"/>
    </location>
</feature>
<dbReference type="AlphaFoldDB" id="A0A3Q7GBR5"/>
<name>A0A3Q7GBR5_SOLLC</name>
<dbReference type="InParanoid" id="A0A3Q7GBR5"/>
<comment type="subcellular location">
    <subcellularLocation>
        <location evidence="1 6">Membrane</location>
        <topology evidence="1 6">Multi-pass membrane protein</topology>
    </subcellularLocation>
</comment>
<feature type="transmembrane region" description="Helical" evidence="6">
    <location>
        <begin position="7"/>
        <end position="25"/>
    </location>
</feature>
<dbReference type="GeneID" id="101257766"/>
<dbReference type="OMA" id="VFIFYAN"/>
<keyword evidence="3 6" id="KW-0812">Transmembrane</keyword>
<feature type="transmembrane region" description="Helical" evidence="6">
    <location>
        <begin position="247"/>
        <end position="269"/>
    </location>
</feature>
<keyword evidence="9" id="KW-1185">Reference proteome</keyword>
<dbReference type="OrthoDB" id="1746609at2759"/>